<name>A0A1N6JRB6_9BURK</name>
<evidence type="ECO:0000313" key="1">
    <source>
        <dbReference type="EMBL" id="SIO46576.1"/>
    </source>
</evidence>
<protein>
    <submittedName>
        <fullName evidence="1">Uncharacterized protein</fullName>
    </submittedName>
</protein>
<organism evidence="1 2">
    <name type="scientific">Paraburkholderia phenazinium</name>
    <dbReference type="NCBI Taxonomy" id="60549"/>
    <lineage>
        <taxon>Bacteria</taxon>
        <taxon>Pseudomonadati</taxon>
        <taxon>Pseudomonadota</taxon>
        <taxon>Betaproteobacteria</taxon>
        <taxon>Burkholderiales</taxon>
        <taxon>Burkholderiaceae</taxon>
        <taxon>Paraburkholderia</taxon>
    </lineage>
</organism>
<dbReference type="EMBL" id="FSRM01000002">
    <property type="protein sequence ID" value="SIO46576.1"/>
    <property type="molecule type" value="Genomic_DNA"/>
</dbReference>
<reference evidence="1 2" key="1">
    <citation type="submission" date="2016-11" db="EMBL/GenBank/DDBJ databases">
        <authorList>
            <person name="Jaros S."/>
            <person name="Januszkiewicz K."/>
            <person name="Wedrychowicz H."/>
        </authorList>
    </citation>
    <scope>NUCLEOTIDE SEQUENCE [LARGE SCALE GENOMIC DNA]</scope>
    <source>
        <strain evidence="1 2">GAS86</strain>
    </source>
</reference>
<evidence type="ECO:0000313" key="2">
    <source>
        <dbReference type="Proteomes" id="UP000184693"/>
    </source>
</evidence>
<accession>A0A1N6JRB6</accession>
<gene>
    <name evidence="1" type="ORF">SAMN05444168_4821</name>
</gene>
<dbReference type="AlphaFoldDB" id="A0A1N6JRB6"/>
<dbReference type="Proteomes" id="UP000184693">
    <property type="component" value="Unassembled WGS sequence"/>
</dbReference>
<sequence>MKVSRDFGIVVRRAALTAKNVDLSTVMVEFNLRTYFDESSNLISLGPFFGGDAADSCMRSLEKLGLAYIDDFFIFEGFVPDWCSVEVF</sequence>
<proteinExistence type="predicted"/>